<dbReference type="AlphaFoldDB" id="A0A0E9W2I8"/>
<name>A0A0E9W2I8_ANGAN</name>
<reference evidence="1" key="2">
    <citation type="journal article" date="2015" name="Fish Shellfish Immunol.">
        <title>Early steps in the European eel (Anguilla anguilla)-Vibrio vulnificus interaction in the gills: Role of the RtxA13 toxin.</title>
        <authorList>
            <person name="Callol A."/>
            <person name="Pajuelo D."/>
            <person name="Ebbesson L."/>
            <person name="Teles M."/>
            <person name="MacKenzie S."/>
            <person name="Amaro C."/>
        </authorList>
    </citation>
    <scope>NUCLEOTIDE SEQUENCE</scope>
</reference>
<protein>
    <submittedName>
        <fullName evidence="1">Uncharacterized protein</fullName>
    </submittedName>
</protein>
<dbReference type="EMBL" id="GBXM01024879">
    <property type="protein sequence ID" value="JAH83698.1"/>
    <property type="molecule type" value="Transcribed_RNA"/>
</dbReference>
<reference evidence="1" key="1">
    <citation type="submission" date="2014-11" db="EMBL/GenBank/DDBJ databases">
        <authorList>
            <person name="Amaro Gonzalez C."/>
        </authorList>
    </citation>
    <scope>NUCLEOTIDE SEQUENCE</scope>
</reference>
<evidence type="ECO:0000313" key="1">
    <source>
        <dbReference type="EMBL" id="JAH83698.1"/>
    </source>
</evidence>
<organism evidence="1">
    <name type="scientific">Anguilla anguilla</name>
    <name type="common">European freshwater eel</name>
    <name type="synonym">Muraena anguilla</name>
    <dbReference type="NCBI Taxonomy" id="7936"/>
    <lineage>
        <taxon>Eukaryota</taxon>
        <taxon>Metazoa</taxon>
        <taxon>Chordata</taxon>
        <taxon>Craniata</taxon>
        <taxon>Vertebrata</taxon>
        <taxon>Euteleostomi</taxon>
        <taxon>Actinopterygii</taxon>
        <taxon>Neopterygii</taxon>
        <taxon>Teleostei</taxon>
        <taxon>Anguilliformes</taxon>
        <taxon>Anguillidae</taxon>
        <taxon>Anguilla</taxon>
    </lineage>
</organism>
<accession>A0A0E9W2I8</accession>
<proteinExistence type="predicted"/>
<sequence>MFLKVLIKDCIDQEYNLMYVIM</sequence>